<name>A0ACC2NSB1_9HYME</name>
<keyword evidence="2" id="KW-1185">Reference proteome</keyword>
<evidence type="ECO:0000313" key="2">
    <source>
        <dbReference type="Proteomes" id="UP001239111"/>
    </source>
</evidence>
<gene>
    <name evidence="1" type="ORF">QAD02_003694</name>
</gene>
<comment type="caution">
    <text evidence="1">The sequence shown here is derived from an EMBL/GenBank/DDBJ whole genome shotgun (WGS) entry which is preliminary data.</text>
</comment>
<protein>
    <submittedName>
        <fullName evidence="1">Uncharacterized protein</fullName>
    </submittedName>
</protein>
<organism evidence="1 2">
    <name type="scientific">Eretmocerus hayati</name>
    <dbReference type="NCBI Taxonomy" id="131215"/>
    <lineage>
        <taxon>Eukaryota</taxon>
        <taxon>Metazoa</taxon>
        <taxon>Ecdysozoa</taxon>
        <taxon>Arthropoda</taxon>
        <taxon>Hexapoda</taxon>
        <taxon>Insecta</taxon>
        <taxon>Pterygota</taxon>
        <taxon>Neoptera</taxon>
        <taxon>Endopterygota</taxon>
        <taxon>Hymenoptera</taxon>
        <taxon>Apocrita</taxon>
        <taxon>Proctotrupomorpha</taxon>
        <taxon>Chalcidoidea</taxon>
        <taxon>Aphelinidae</taxon>
        <taxon>Aphelininae</taxon>
        <taxon>Eretmocerus</taxon>
    </lineage>
</organism>
<dbReference type="Proteomes" id="UP001239111">
    <property type="component" value="Chromosome 3"/>
</dbReference>
<evidence type="ECO:0000313" key="1">
    <source>
        <dbReference type="EMBL" id="KAJ8672435.1"/>
    </source>
</evidence>
<proteinExistence type="predicted"/>
<accession>A0ACC2NSB1</accession>
<sequence>MESQSSQSIRFDECDTVQIFKKVSNKENPSVTIAKTPKRTLQPLQSQGVNSPTHSPVEKRIRARLSQPKIHPLKSDTLYAKMLIHLGVDMADTNFIHVQNFVNALNPTYSVPTPKKFLLRVVPRAKELSNQQKAGRKMTAILFIQTENYGNDDILVSMFIDRKTGVYIDIE</sequence>
<reference evidence="1" key="1">
    <citation type="submission" date="2023-04" db="EMBL/GenBank/DDBJ databases">
        <title>A chromosome-level genome assembly of the parasitoid wasp Eretmocerus hayati.</title>
        <authorList>
            <person name="Zhong Y."/>
            <person name="Liu S."/>
            <person name="Liu Y."/>
        </authorList>
    </citation>
    <scope>NUCLEOTIDE SEQUENCE</scope>
    <source>
        <strain evidence="1">ZJU_SS_LIU_2023</strain>
    </source>
</reference>
<dbReference type="EMBL" id="CM056743">
    <property type="protein sequence ID" value="KAJ8672435.1"/>
    <property type="molecule type" value="Genomic_DNA"/>
</dbReference>